<dbReference type="PANTHER" id="PTHR38471:SF2">
    <property type="entry name" value="FOUR HELIX BUNDLE PROTEIN"/>
    <property type="match status" value="1"/>
</dbReference>
<evidence type="ECO:0000313" key="1">
    <source>
        <dbReference type="EMBL" id="SES70518.1"/>
    </source>
</evidence>
<organism evidence="1 2">
    <name type="scientific">Draconibacterium orientale</name>
    <dbReference type="NCBI Taxonomy" id="1168034"/>
    <lineage>
        <taxon>Bacteria</taxon>
        <taxon>Pseudomonadati</taxon>
        <taxon>Bacteroidota</taxon>
        <taxon>Bacteroidia</taxon>
        <taxon>Marinilabiliales</taxon>
        <taxon>Prolixibacteraceae</taxon>
        <taxon>Draconibacterium</taxon>
    </lineage>
</organism>
<dbReference type="RefSeq" id="WP_038565158.1">
    <property type="nucleotide sequence ID" value="NZ_FOHT01000001.1"/>
</dbReference>
<dbReference type="InterPro" id="IPR036583">
    <property type="entry name" value="23S_rRNA_IVS_sf"/>
</dbReference>
<dbReference type="Gene3D" id="1.20.1440.60">
    <property type="entry name" value="23S rRNA-intervening sequence"/>
    <property type="match status" value="1"/>
</dbReference>
<evidence type="ECO:0000313" key="2">
    <source>
        <dbReference type="Proteomes" id="UP000181981"/>
    </source>
</evidence>
<gene>
    <name evidence="1" type="ORF">SAMN05444285_101254</name>
</gene>
<dbReference type="NCBIfam" id="TIGR02436">
    <property type="entry name" value="four helix bundle protein"/>
    <property type="match status" value="1"/>
</dbReference>
<dbReference type="PIRSF" id="PIRSF035652">
    <property type="entry name" value="CHP02436"/>
    <property type="match status" value="1"/>
</dbReference>
<dbReference type="SUPFAM" id="SSF158446">
    <property type="entry name" value="IVS-encoded protein-like"/>
    <property type="match status" value="1"/>
</dbReference>
<dbReference type="EMBL" id="FOHT01000001">
    <property type="protein sequence ID" value="SES70518.1"/>
    <property type="molecule type" value="Genomic_DNA"/>
</dbReference>
<sequence>MNTKDKFIEELKQRTKKFAVDIILFCETLKNCKATSVITYQLIKSATSTGANYRAACRGRSKSEFFSKVCIVVEESDESLYWLEVIEEANLSGDPKELTRLIKEAIEISKIMTKAKDTTYKNLNGK</sequence>
<dbReference type="InterPro" id="IPR012657">
    <property type="entry name" value="23S_rRNA-intervening_sequence"/>
</dbReference>
<dbReference type="AlphaFoldDB" id="A0A1H9YPH2"/>
<name>A0A1H9YPH2_9BACT</name>
<accession>A0A1H9YPH2</accession>
<dbReference type="PANTHER" id="PTHR38471">
    <property type="entry name" value="FOUR HELIX BUNDLE PROTEIN"/>
    <property type="match status" value="1"/>
</dbReference>
<dbReference type="OrthoDB" id="285993at2"/>
<dbReference type="Pfam" id="PF05635">
    <property type="entry name" value="23S_rRNA_IVP"/>
    <property type="match status" value="1"/>
</dbReference>
<dbReference type="Proteomes" id="UP000181981">
    <property type="component" value="Unassembled WGS sequence"/>
</dbReference>
<proteinExistence type="predicted"/>
<reference evidence="1 2" key="1">
    <citation type="submission" date="2016-10" db="EMBL/GenBank/DDBJ databases">
        <authorList>
            <person name="de Groot N.N."/>
        </authorList>
    </citation>
    <scope>NUCLEOTIDE SEQUENCE [LARGE SCALE GENOMIC DNA]</scope>
    <source>
        <strain evidence="1 2">DSM 25947</strain>
    </source>
</reference>
<protein>
    <submittedName>
        <fullName evidence="1">Four helix bundle protein</fullName>
    </submittedName>
</protein>